<reference evidence="2" key="3">
    <citation type="submission" date="2015-06" db="UniProtKB">
        <authorList>
            <consortium name="EnsemblMetazoa"/>
        </authorList>
    </citation>
    <scope>IDENTIFICATION</scope>
</reference>
<dbReference type="OrthoDB" id="6239463at2759"/>
<dbReference type="HOGENOM" id="CLU_066945_0_0_1"/>
<dbReference type="EnsemblMetazoa" id="CapteT210628">
    <property type="protein sequence ID" value="CapteP210628"/>
    <property type="gene ID" value="CapteG210628"/>
</dbReference>
<reference evidence="1 3" key="2">
    <citation type="journal article" date="2013" name="Nature">
        <title>Insights into bilaterian evolution from three spiralian genomes.</title>
        <authorList>
            <person name="Simakov O."/>
            <person name="Marletaz F."/>
            <person name="Cho S.J."/>
            <person name="Edsinger-Gonzales E."/>
            <person name="Havlak P."/>
            <person name="Hellsten U."/>
            <person name="Kuo D.H."/>
            <person name="Larsson T."/>
            <person name="Lv J."/>
            <person name="Arendt D."/>
            <person name="Savage R."/>
            <person name="Osoegawa K."/>
            <person name="de Jong P."/>
            <person name="Grimwood J."/>
            <person name="Chapman J.A."/>
            <person name="Shapiro H."/>
            <person name="Aerts A."/>
            <person name="Otillar R.P."/>
            <person name="Terry A.Y."/>
            <person name="Boore J.L."/>
            <person name="Grigoriev I.V."/>
            <person name="Lindberg D.R."/>
            <person name="Seaver E.C."/>
            <person name="Weisblat D.A."/>
            <person name="Putnam N.H."/>
            <person name="Rokhsar D.S."/>
        </authorList>
    </citation>
    <scope>NUCLEOTIDE SEQUENCE</scope>
    <source>
        <strain evidence="1 3">I ESC-2004</strain>
    </source>
</reference>
<organism evidence="1">
    <name type="scientific">Capitella teleta</name>
    <name type="common">Polychaete worm</name>
    <dbReference type="NCBI Taxonomy" id="283909"/>
    <lineage>
        <taxon>Eukaryota</taxon>
        <taxon>Metazoa</taxon>
        <taxon>Spiralia</taxon>
        <taxon>Lophotrochozoa</taxon>
        <taxon>Annelida</taxon>
        <taxon>Polychaeta</taxon>
        <taxon>Sedentaria</taxon>
        <taxon>Scolecida</taxon>
        <taxon>Capitellidae</taxon>
        <taxon>Capitella</taxon>
    </lineage>
</organism>
<keyword evidence="3" id="KW-1185">Reference proteome</keyword>
<protein>
    <recommendedName>
        <fullName evidence="4">Reverse transcriptase domain-containing protein</fullName>
    </recommendedName>
</protein>
<gene>
    <name evidence="1" type="ORF">CAPTEDRAFT_210628</name>
</gene>
<accession>R7UXN6</accession>
<dbReference type="EMBL" id="KB296765">
    <property type="protein sequence ID" value="ELU11343.1"/>
    <property type="molecule type" value="Genomic_DNA"/>
</dbReference>
<dbReference type="AlphaFoldDB" id="R7UXN6"/>
<evidence type="ECO:0000313" key="3">
    <source>
        <dbReference type="Proteomes" id="UP000014760"/>
    </source>
</evidence>
<name>R7UXN6_CAPTE</name>
<dbReference type="Proteomes" id="UP000014760">
    <property type="component" value="Unassembled WGS sequence"/>
</dbReference>
<sequence>MTVGTESYITVKDKTTILNQTFIAKSRASSRPRFLSLKKRTDSTLADILFNEYRVKKILQDLNINKASANTSLSHPDCHPEALVYADDTMLYRTEKDPALTCPAIEEDLQIAAKWADIWGMRFNASKAVAMYISRTTATPPPITFAGATLECSHEHRHLGFILDSAIGLHAHVNALTRKGATEVFLLRRLSYQVKDRDLLLKIYKMYVRPHLEYASPAWAALTVTQTGLLESLQCRAMRIILALPRIHHITSLRHRRSLALACSMFKLNSNRLPRKLSKYKPIPHTNPYNTRNCVLRAPYVPYPCLRLLDRFPFLFDLKILNFISHTFHSLPDISSFKSSLRESSYYMPLAQIYC</sequence>
<dbReference type="OMA" id="TIVRNEC"/>
<evidence type="ECO:0000313" key="2">
    <source>
        <dbReference type="EnsemblMetazoa" id="CapteP210628"/>
    </source>
</evidence>
<evidence type="ECO:0008006" key="4">
    <source>
        <dbReference type="Google" id="ProtNLM"/>
    </source>
</evidence>
<dbReference type="PANTHER" id="PTHR33332">
    <property type="entry name" value="REVERSE TRANSCRIPTASE DOMAIN-CONTAINING PROTEIN"/>
    <property type="match status" value="1"/>
</dbReference>
<reference evidence="3" key="1">
    <citation type="submission" date="2012-12" db="EMBL/GenBank/DDBJ databases">
        <authorList>
            <person name="Hellsten U."/>
            <person name="Grimwood J."/>
            <person name="Chapman J.A."/>
            <person name="Shapiro H."/>
            <person name="Aerts A."/>
            <person name="Otillar R.P."/>
            <person name="Terry A.Y."/>
            <person name="Boore J.L."/>
            <person name="Simakov O."/>
            <person name="Marletaz F."/>
            <person name="Cho S.-J."/>
            <person name="Edsinger-Gonzales E."/>
            <person name="Havlak P."/>
            <person name="Kuo D.-H."/>
            <person name="Larsson T."/>
            <person name="Lv J."/>
            <person name="Arendt D."/>
            <person name="Savage R."/>
            <person name="Osoegawa K."/>
            <person name="de Jong P."/>
            <person name="Lindberg D.R."/>
            <person name="Seaver E.C."/>
            <person name="Weisblat D.A."/>
            <person name="Putnam N.H."/>
            <person name="Grigoriev I.V."/>
            <person name="Rokhsar D.S."/>
        </authorList>
    </citation>
    <scope>NUCLEOTIDE SEQUENCE</scope>
    <source>
        <strain evidence="3">I ESC-2004</strain>
    </source>
</reference>
<evidence type="ECO:0000313" key="1">
    <source>
        <dbReference type="EMBL" id="ELU11343.1"/>
    </source>
</evidence>
<dbReference type="EMBL" id="AMQN01005764">
    <property type="status" value="NOT_ANNOTATED_CDS"/>
    <property type="molecule type" value="Genomic_DNA"/>
</dbReference>
<proteinExistence type="predicted"/>